<organism evidence="10 11">
    <name type="scientific">Rudaeicoccus suwonensis</name>
    <dbReference type="NCBI Taxonomy" id="657409"/>
    <lineage>
        <taxon>Bacteria</taxon>
        <taxon>Bacillati</taxon>
        <taxon>Actinomycetota</taxon>
        <taxon>Actinomycetes</taxon>
        <taxon>Micrococcales</taxon>
        <taxon>Dermacoccaceae</taxon>
        <taxon>Rudaeicoccus</taxon>
    </lineage>
</organism>
<gene>
    <name evidence="7" type="primary">tilS</name>
    <name evidence="10" type="ORF">BKA23_2299</name>
</gene>
<proteinExistence type="inferred from homology"/>
<dbReference type="NCBIfam" id="TIGR02432">
    <property type="entry name" value="lysidine_TilS_N"/>
    <property type="match status" value="1"/>
</dbReference>
<keyword evidence="2 7" id="KW-0436">Ligase</keyword>
<evidence type="ECO:0000256" key="2">
    <source>
        <dbReference type="ARBA" id="ARBA00022598"/>
    </source>
</evidence>
<evidence type="ECO:0000313" key="10">
    <source>
        <dbReference type="EMBL" id="TWE09954.1"/>
    </source>
</evidence>
<dbReference type="Pfam" id="PF01171">
    <property type="entry name" value="ATP_bind_3"/>
    <property type="match status" value="1"/>
</dbReference>
<evidence type="ECO:0000256" key="6">
    <source>
        <dbReference type="ARBA" id="ARBA00048539"/>
    </source>
</evidence>
<dbReference type="InterPro" id="IPR014729">
    <property type="entry name" value="Rossmann-like_a/b/a_fold"/>
</dbReference>
<evidence type="ECO:0000256" key="5">
    <source>
        <dbReference type="ARBA" id="ARBA00022840"/>
    </source>
</evidence>
<feature type="binding site" evidence="7">
    <location>
        <begin position="35"/>
        <end position="40"/>
    </location>
    <ligand>
        <name>ATP</name>
        <dbReference type="ChEBI" id="CHEBI:30616"/>
    </ligand>
</feature>
<dbReference type="Gene3D" id="1.20.59.20">
    <property type="match status" value="1"/>
</dbReference>
<dbReference type="Gene3D" id="3.40.50.620">
    <property type="entry name" value="HUPs"/>
    <property type="match status" value="1"/>
</dbReference>
<keyword evidence="3 7" id="KW-0819">tRNA processing</keyword>
<comment type="caution">
    <text evidence="10">The sequence shown here is derived from an EMBL/GenBank/DDBJ whole genome shotgun (WGS) entry which is preliminary data.</text>
</comment>
<dbReference type="EMBL" id="VIVQ01000002">
    <property type="protein sequence ID" value="TWE09954.1"/>
    <property type="molecule type" value="Genomic_DNA"/>
</dbReference>
<dbReference type="Pfam" id="PF09179">
    <property type="entry name" value="TilS"/>
    <property type="match status" value="1"/>
</dbReference>
<protein>
    <recommendedName>
        <fullName evidence="7">tRNA(Ile)-lysidine synthase</fullName>
        <ecNumber evidence="7">6.3.4.19</ecNumber>
    </recommendedName>
    <alternativeName>
        <fullName evidence="7">tRNA(Ile)-2-lysyl-cytidine synthase</fullName>
    </alternativeName>
    <alternativeName>
        <fullName evidence="7">tRNA(Ile)-lysidine synthetase</fullName>
    </alternativeName>
</protein>
<keyword evidence="5 7" id="KW-0067">ATP-binding</keyword>
<dbReference type="OrthoDB" id="5244702at2"/>
<comment type="subcellular location">
    <subcellularLocation>
        <location evidence="7">Cytoplasm</location>
    </subcellularLocation>
</comment>
<evidence type="ECO:0000259" key="8">
    <source>
        <dbReference type="Pfam" id="PF01171"/>
    </source>
</evidence>
<accession>A0A561E2W6</accession>
<reference evidence="10 11" key="1">
    <citation type="submission" date="2019-06" db="EMBL/GenBank/DDBJ databases">
        <title>Sequencing the genomes of 1000 actinobacteria strains.</title>
        <authorList>
            <person name="Klenk H.-P."/>
        </authorList>
    </citation>
    <scope>NUCLEOTIDE SEQUENCE [LARGE SCALE GENOMIC DNA]</scope>
    <source>
        <strain evidence="10 11">DSM 19560</strain>
    </source>
</reference>
<dbReference type="SUPFAM" id="SSF82829">
    <property type="entry name" value="MesJ substrate recognition domain-like"/>
    <property type="match status" value="1"/>
</dbReference>
<dbReference type="GO" id="GO:0005524">
    <property type="term" value="F:ATP binding"/>
    <property type="evidence" value="ECO:0007669"/>
    <property type="project" value="UniProtKB-UniRule"/>
</dbReference>
<dbReference type="InterPro" id="IPR011063">
    <property type="entry name" value="TilS/TtcA_N"/>
</dbReference>
<evidence type="ECO:0000256" key="7">
    <source>
        <dbReference type="HAMAP-Rule" id="MF_01161"/>
    </source>
</evidence>
<dbReference type="HAMAP" id="MF_01161">
    <property type="entry name" value="tRNA_Ile_lys_synt"/>
    <property type="match status" value="1"/>
</dbReference>
<keyword evidence="4 7" id="KW-0547">Nucleotide-binding</keyword>
<comment type="domain">
    <text evidence="7">The N-terminal region contains the highly conserved SGGXDS motif, predicted to be a P-loop motif involved in ATP binding.</text>
</comment>
<comment type="catalytic activity">
    <reaction evidence="6 7">
        <text>cytidine(34) in tRNA(Ile2) + L-lysine + ATP = lysidine(34) in tRNA(Ile2) + AMP + diphosphate + H(+)</text>
        <dbReference type="Rhea" id="RHEA:43744"/>
        <dbReference type="Rhea" id="RHEA-COMP:10625"/>
        <dbReference type="Rhea" id="RHEA-COMP:10670"/>
        <dbReference type="ChEBI" id="CHEBI:15378"/>
        <dbReference type="ChEBI" id="CHEBI:30616"/>
        <dbReference type="ChEBI" id="CHEBI:32551"/>
        <dbReference type="ChEBI" id="CHEBI:33019"/>
        <dbReference type="ChEBI" id="CHEBI:82748"/>
        <dbReference type="ChEBI" id="CHEBI:83665"/>
        <dbReference type="ChEBI" id="CHEBI:456215"/>
        <dbReference type="EC" id="6.3.4.19"/>
    </reaction>
</comment>
<evidence type="ECO:0000313" key="11">
    <source>
        <dbReference type="Proteomes" id="UP000318297"/>
    </source>
</evidence>
<keyword evidence="11" id="KW-1185">Reference proteome</keyword>
<dbReference type="EC" id="6.3.4.19" evidence="7"/>
<evidence type="ECO:0000256" key="3">
    <source>
        <dbReference type="ARBA" id="ARBA00022694"/>
    </source>
</evidence>
<comment type="similarity">
    <text evidence="7">Belongs to the tRNA(Ile)-lysidine synthase family.</text>
</comment>
<feature type="domain" description="tRNA(Ile)-lysidine synthase substrate-binding" evidence="9">
    <location>
        <begin position="260"/>
        <end position="323"/>
    </location>
</feature>
<dbReference type="CDD" id="cd01992">
    <property type="entry name" value="TilS_N"/>
    <property type="match status" value="1"/>
</dbReference>
<dbReference type="InterPro" id="IPR012795">
    <property type="entry name" value="tRNA_Ile_lys_synt_N"/>
</dbReference>
<dbReference type="Proteomes" id="UP000318297">
    <property type="component" value="Unassembled WGS sequence"/>
</dbReference>
<evidence type="ECO:0000256" key="1">
    <source>
        <dbReference type="ARBA" id="ARBA00022490"/>
    </source>
</evidence>
<dbReference type="InterPro" id="IPR012094">
    <property type="entry name" value="tRNA_Ile_lys_synt"/>
</dbReference>
<name>A0A561E2W6_9MICO</name>
<keyword evidence="1 7" id="KW-0963">Cytoplasm</keyword>
<dbReference type="PANTHER" id="PTHR43033:SF1">
    <property type="entry name" value="TRNA(ILE)-LYSIDINE SYNTHASE-RELATED"/>
    <property type="match status" value="1"/>
</dbReference>
<dbReference type="InterPro" id="IPR015262">
    <property type="entry name" value="tRNA_Ile_lys_synt_subst-bd"/>
</dbReference>
<sequence length="333" mass="34488">MTGPAPSVAAVRLAVRRCLTEAALPPNAVVLVAVSGGADSLALASAVAFEAPGLGLRAGSITVDHQLQSGSAAVAHHAAAQCADLGLQPALVERVDVADTRDGPEAAARAARYAALAAAANRSGAEAVLLGHTRDDQAETVLLGLARGSGARAVTGMSADSRATPEGLRLLRPLLGITRAQTHEACAALDLQPWHDPHNDDPRYLRVRVRRALAELESEIGPGVTAGLARTAALVRQDCDELDRQAAAAAYVLGEPPWQVAEFTALAPALRSRVWRAVLTTAGSPGGDLGKVHVDAVDALLTAWRGQGPIDIPGGLRVRRQHGVIEVLPRQVQ</sequence>
<feature type="domain" description="tRNA(Ile)-lysidine/2-thiocytidine synthase N-terminal" evidence="8">
    <location>
        <begin position="30"/>
        <end position="211"/>
    </location>
</feature>
<dbReference type="GO" id="GO:0006400">
    <property type="term" value="P:tRNA modification"/>
    <property type="evidence" value="ECO:0007669"/>
    <property type="project" value="UniProtKB-UniRule"/>
</dbReference>
<dbReference type="SUPFAM" id="SSF52402">
    <property type="entry name" value="Adenine nucleotide alpha hydrolases-like"/>
    <property type="match status" value="1"/>
</dbReference>
<comment type="function">
    <text evidence="7">Ligates lysine onto the cytidine present at position 34 of the AUA codon-specific tRNA(Ile) that contains the anticodon CAU, in an ATP-dependent manner. Cytidine is converted to lysidine, thus changing the amino acid specificity of the tRNA from methionine to isoleucine.</text>
</comment>
<evidence type="ECO:0000259" key="9">
    <source>
        <dbReference type="Pfam" id="PF09179"/>
    </source>
</evidence>
<dbReference type="RefSeq" id="WP_145228696.1">
    <property type="nucleotide sequence ID" value="NZ_VIVQ01000002.1"/>
</dbReference>
<evidence type="ECO:0000256" key="4">
    <source>
        <dbReference type="ARBA" id="ARBA00022741"/>
    </source>
</evidence>
<dbReference type="GO" id="GO:0032267">
    <property type="term" value="F:tRNA(Ile)-lysidine synthase activity"/>
    <property type="evidence" value="ECO:0007669"/>
    <property type="project" value="UniProtKB-EC"/>
</dbReference>
<dbReference type="PANTHER" id="PTHR43033">
    <property type="entry name" value="TRNA(ILE)-LYSIDINE SYNTHASE-RELATED"/>
    <property type="match status" value="1"/>
</dbReference>
<dbReference type="AlphaFoldDB" id="A0A561E2W6"/>
<dbReference type="GO" id="GO:0005737">
    <property type="term" value="C:cytoplasm"/>
    <property type="evidence" value="ECO:0007669"/>
    <property type="project" value="UniProtKB-SubCell"/>
</dbReference>